<proteinExistence type="predicted"/>
<reference evidence="2" key="3">
    <citation type="journal article" date="2018" name="Mol. Plant Microbe Interact.">
        <title>Genome sequence resources for the wheat stripe rust pathogen (Puccinia striiformis f. sp. tritici) and the barley stripe rust pathogen (Puccinia striiformis f. sp. hordei).</title>
        <authorList>
            <person name="Xia C."/>
            <person name="Wang M."/>
            <person name="Yin C."/>
            <person name="Cornejo O.E."/>
            <person name="Hulbert S.H."/>
            <person name="Chen X."/>
        </authorList>
    </citation>
    <scope>NUCLEOTIDE SEQUENCE [LARGE SCALE GENOMIC DNA]</scope>
    <source>
        <strain evidence="2">93TX-2</strain>
    </source>
</reference>
<reference evidence="2" key="2">
    <citation type="journal article" date="2018" name="BMC Genomics">
        <title>Genomic insights into host adaptation between the wheat stripe rust pathogen (Puccinia striiformis f. sp. tritici) and the barley stripe rust pathogen (Puccinia striiformis f. sp. hordei).</title>
        <authorList>
            <person name="Xia C."/>
            <person name="Wang M."/>
            <person name="Yin C."/>
            <person name="Cornejo O.E."/>
            <person name="Hulbert S.H."/>
            <person name="Chen X."/>
        </authorList>
    </citation>
    <scope>NUCLEOTIDE SEQUENCE [LARGE SCALE GENOMIC DNA]</scope>
    <source>
        <strain evidence="2">93TX-2</strain>
    </source>
</reference>
<comment type="caution">
    <text evidence="1">The sequence shown here is derived from an EMBL/GenBank/DDBJ whole genome shotgun (WGS) entry which is preliminary data.</text>
</comment>
<dbReference type="VEuPathDB" id="FungiDB:PSHT_14751"/>
<keyword evidence="2" id="KW-1185">Reference proteome</keyword>
<organism evidence="1 2">
    <name type="scientific">Puccinia striiformis</name>
    <dbReference type="NCBI Taxonomy" id="27350"/>
    <lineage>
        <taxon>Eukaryota</taxon>
        <taxon>Fungi</taxon>
        <taxon>Dikarya</taxon>
        <taxon>Basidiomycota</taxon>
        <taxon>Pucciniomycotina</taxon>
        <taxon>Pucciniomycetes</taxon>
        <taxon>Pucciniales</taxon>
        <taxon>Pucciniaceae</taxon>
        <taxon>Puccinia</taxon>
    </lineage>
</organism>
<gene>
    <name evidence="1" type="ORF">PSHT_14751</name>
</gene>
<dbReference type="Proteomes" id="UP000238274">
    <property type="component" value="Unassembled WGS sequence"/>
</dbReference>
<dbReference type="EMBL" id="PKSM01000346">
    <property type="protein sequence ID" value="POV97077.1"/>
    <property type="molecule type" value="Genomic_DNA"/>
</dbReference>
<evidence type="ECO:0000313" key="1">
    <source>
        <dbReference type="EMBL" id="POV97077.1"/>
    </source>
</evidence>
<protein>
    <submittedName>
        <fullName evidence="1">Uncharacterized protein</fullName>
    </submittedName>
</protein>
<evidence type="ECO:0000313" key="2">
    <source>
        <dbReference type="Proteomes" id="UP000238274"/>
    </source>
</evidence>
<name>A0A2S4UIM0_9BASI</name>
<dbReference type="VEuPathDB" id="FungiDB:PSTT_13742"/>
<accession>A0A2S4UIM0</accession>
<reference evidence="1 2" key="1">
    <citation type="submission" date="2017-12" db="EMBL/GenBank/DDBJ databases">
        <title>Gene loss provides genomic basis for host adaptation in cereal stripe rust fungi.</title>
        <authorList>
            <person name="Xia C."/>
        </authorList>
    </citation>
    <scope>NUCLEOTIDE SEQUENCE [LARGE SCALE GENOMIC DNA]</scope>
    <source>
        <strain evidence="1 2">93TX-2</strain>
    </source>
</reference>
<dbReference type="AlphaFoldDB" id="A0A2S4UIM0"/>
<sequence length="53" mass="5800">MSRTDADTPPAHFAPFCTAQLGCHSPTAVRKHLCNQCTSSHRLSVLTRPFLSC</sequence>